<dbReference type="OrthoDB" id="9785252at2"/>
<sequence length="416" mass="46190">MATSSFNQPILIPLSWARGAALFLQVLYLFWLQQLPSPVIWVILSAQAAILLHTLVVYRTSVSEQAIFIALLLDALLLITYVYLTGGIANPLISLLLLPVATASLMLRPRYALSLLLIAIAGYTLLMSPVSEHQAHQSFNSHLVGMWLVFIASAVLLYYLVVRLVAATRAQQQQLEQQKQRQLRDDYLLALGVSAADAAHQLNTPLSSLAVLLDDMPDSYDKRLMEQQVSRCKDITRNIQQQFEQLKQRQYQTLTVKELLSQIASSFRLIHPDIRLERVDTDNSSLKFAEYCLDSHLGFISAILNLMDNAARASIQNSQQRIQLMSEIIKSDSEQPLLLLRVLDYGDGVGQQQMQSYGLIPSQQSQQGMGTGSLISNASIELMGGNINIDNHAQGAVVTISLPLISKPQSAPRGRQ</sequence>
<protein>
    <recommendedName>
        <fullName evidence="2">histidine kinase</fullName>
        <ecNumber evidence="2">2.7.13.3</ecNumber>
    </recommendedName>
</protein>
<evidence type="ECO:0000256" key="3">
    <source>
        <dbReference type="ARBA" id="ARBA00022679"/>
    </source>
</evidence>
<feature type="transmembrane region" description="Helical" evidence="7">
    <location>
        <begin position="112"/>
        <end position="131"/>
    </location>
</feature>
<dbReference type="Pfam" id="PF25323">
    <property type="entry name" value="6TM_PilS"/>
    <property type="match status" value="1"/>
</dbReference>
<evidence type="ECO:0000313" key="9">
    <source>
        <dbReference type="EMBL" id="AUD78117.1"/>
    </source>
</evidence>
<keyword evidence="6" id="KW-0067">ATP-binding</keyword>
<dbReference type="AlphaFoldDB" id="A0A2K9A9L6"/>
<dbReference type="InterPro" id="IPR036097">
    <property type="entry name" value="HisK_dim/P_sf"/>
</dbReference>
<evidence type="ECO:0000256" key="2">
    <source>
        <dbReference type="ARBA" id="ARBA00012438"/>
    </source>
</evidence>
<dbReference type="SUPFAM" id="SSF55874">
    <property type="entry name" value="ATPase domain of HSP90 chaperone/DNA topoisomerase II/histidine kinase"/>
    <property type="match status" value="1"/>
</dbReference>
<name>A0A2K9A9L6_9GAMM</name>
<keyword evidence="5 9" id="KW-0418">Kinase</keyword>
<evidence type="ECO:0000313" key="10">
    <source>
        <dbReference type="Proteomes" id="UP000232693"/>
    </source>
</evidence>
<dbReference type="Proteomes" id="UP000232693">
    <property type="component" value="Chromosome"/>
</dbReference>
<evidence type="ECO:0000256" key="4">
    <source>
        <dbReference type="ARBA" id="ARBA00022741"/>
    </source>
</evidence>
<dbReference type="GO" id="GO:0000155">
    <property type="term" value="F:phosphorelay sensor kinase activity"/>
    <property type="evidence" value="ECO:0007669"/>
    <property type="project" value="InterPro"/>
</dbReference>
<evidence type="ECO:0000256" key="7">
    <source>
        <dbReference type="SAM" id="Phobius"/>
    </source>
</evidence>
<reference evidence="9 10" key="1">
    <citation type="submission" date="2017-12" db="EMBL/GenBank/DDBJ databases">
        <title>Kangiella profundi FT102 completed genome.</title>
        <authorList>
            <person name="Xu J."/>
            <person name="Wang J."/>
            <person name="Lu Y."/>
        </authorList>
    </citation>
    <scope>NUCLEOTIDE SEQUENCE [LARGE SCALE GENOMIC DNA]</scope>
    <source>
        <strain evidence="9 10">FT102</strain>
    </source>
</reference>
<dbReference type="InterPro" id="IPR036890">
    <property type="entry name" value="HATPase_C_sf"/>
</dbReference>
<dbReference type="InterPro" id="IPR003594">
    <property type="entry name" value="HATPase_dom"/>
</dbReference>
<keyword evidence="7" id="KW-0472">Membrane</keyword>
<feature type="transmembrane region" description="Helical" evidence="7">
    <location>
        <begin position="38"/>
        <end position="58"/>
    </location>
</feature>
<keyword evidence="7" id="KW-0812">Transmembrane</keyword>
<dbReference type="PANTHER" id="PTHR44936:SF10">
    <property type="entry name" value="SENSOR PROTEIN RSTB"/>
    <property type="match status" value="1"/>
</dbReference>
<dbReference type="Pfam" id="PF02518">
    <property type="entry name" value="HATPase_c"/>
    <property type="match status" value="1"/>
</dbReference>
<dbReference type="InterPro" id="IPR050980">
    <property type="entry name" value="2C_sensor_his_kinase"/>
</dbReference>
<accession>A0A2K9A9L6</accession>
<feature type="domain" description="Histidine kinase" evidence="8">
    <location>
        <begin position="197"/>
        <end position="406"/>
    </location>
</feature>
<comment type="catalytic activity">
    <reaction evidence="1">
        <text>ATP + protein L-histidine = ADP + protein N-phospho-L-histidine.</text>
        <dbReference type="EC" id="2.7.13.3"/>
    </reaction>
</comment>
<organism evidence="9 10">
    <name type="scientific">Kangiella profundi</name>
    <dbReference type="NCBI Taxonomy" id="1561924"/>
    <lineage>
        <taxon>Bacteria</taxon>
        <taxon>Pseudomonadati</taxon>
        <taxon>Pseudomonadota</taxon>
        <taxon>Gammaproteobacteria</taxon>
        <taxon>Kangiellales</taxon>
        <taxon>Kangiellaceae</taxon>
        <taxon>Kangiella</taxon>
    </lineage>
</organism>
<dbReference type="PRINTS" id="PR00344">
    <property type="entry name" value="BCTRLSENSOR"/>
</dbReference>
<dbReference type="Gene3D" id="3.30.565.10">
    <property type="entry name" value="Histidine kinase-like ATPase, C-terminal domain"/>
    <property type="match status" value="1"/>
</dbReference>
<dbReference type="InterPro" id="IPR004358">
    <property type="entry name" value="Sig_transdc_His_kin-like_C"/>
</dbReference>
<evidence type="ECO:0000256" key="6">
    <source>
        <dbReference type="ARBA" id="ARBA00022840"/>
    </source>
</evidence>
<gene>
    <name evidence="9" type="ORF">CW740_02235</name>
</gene>
<dbReference type="KEGG" id="kpd:CW740_02235"/>
<keyword evidence="10" id="KW-1185">Reference proteome</keyword>
<evidence type="ECO:0000259" key="8">
    <source>
        <dbReference type="PROSITE" id="PS50109"/>
    </source>
</evidence>
<keyword evidence="3" id="KW-0808">Transferase</keyword>
<dbReference type="PROSITE" id="PS50109">
    <property type="entry name" value="HIS_KIN"/>
    <property type="match status" value="1"/>
</dbReference>
<feature type="transmembrane region" description="Helical" evidence="7">
    <location>
        <begin position="12"/>
        <end position="32"/>
    </location>
</feature>
<dbReference type="InterPro" id="IPR005467">
    <property type="entry name" value="His_kinase_dom"/>
</dbReference>
<evidence type="ECO:0000256" key="1">
    <source>
        <dbReference type="ARBA" id="ARBA00000085"/>
    </source>
</evidence>
<dbReference type="RefSeq" id="WP_106645998.1">
    <property type="nucleotide sequence ID" value="NZ_BMGO01000002.1"/>
</dbReference>
<dbReference type="SMART" id="SM00387">
    <property type="entry name" value="HATPase_c"/>
    <property type="match status" value="1"/>
</dbReference>
<dbReference type="GO" id="GO:0005886">
    <property type="term" value="C:plasma membrane"/>
    <property type="evidence" value="ECO:0007669"/>
    <property type="project" value="TreeGrafter"/>
</dbReference>
<proteinExistence type="predicted"/>
<evidence type="ECO:0000256" key="5">
    <source>
        <dbReference type="ARBA" id="ARBA00022777"/>
    </source>
</evidence>
<keyword evidence="4" id="KW-0547">Nucleotide-binding</keyword>
<dbReference type="SUPFAM" id="SSF47384">
    <property type="entry name" value="Homodimeric domain of signal transducing histidine kinase"/>
    <property type="match status" value="1"/>
</dbReference>
<feature type="transmembrane region" description="Helical" evidence="7">
    <location>
        <begin position="143"/>
        <end position="162"/>
    </location>
</feature>
<keyword evidence="7" id="KW-1133">Transmembrane helix</keyword>
<dbReference type="EMBL" id="CP025120">
    <property type="protein sequence ID" value="AUD78117.1"/>
    <property type="molecule type" value="Genomic_DNA"/>
</dbReference>
<dbReference type="PANTHER" id="PTHR44936">
    <property type="entry name" value="SENSOR PROTEIN CREC"/>
    <property type="match status" value="1"/>
</dbReference>
<dbReference type="EC" id="2.7.13.3" evidence="2"/>
<dbReference type="GO" id="GO:0005524">
    <property type="term" value="F:ATP binding"/>
    <property type="evidence" value="ECO:0007669"/>
    <property type="project" value="UniProtKB-KW"/>
</dbReference>